<feature type="domain" description="Membrane transport protein MMPL" evidence="8">
    <location>
        <begin position="133"/>
        <end position="372"/>
    </location>
</feature>
<comment type="caution">
    <text evidence="9">The sequence shown here is derived from an EMBL/GenBank/DDBJ whole genome shotgun (WGS) entry which is preliminary data.</text>
</comment>
<keyword evidence="5 7" id="KW-0472">Membrane</keyword>
<feature type="region of interest" description="Disordered" evidence="6">
    <location>
        <begin position="784"/>
        <end position="815"/>
    </location>
</feature>
<evidence type="ECO:0000313" key="10">
    <source>
        <dbReference type="Proteomes" id="UP000094769"/>
    </source>
</evidence>
<dbReference type="SUPFAM" id="SSF82866">
    <property type="entry name" value="Multidrug efflux transporter AcrB transmembrane domain"/>
    <property type="match status" value="2"/>
</dbReference>
<gene>
    <name evidence="9" type="ORF">CODIS_20090</name>
</gene>
<keyword evidence="4 7" id="KW-1133">Transmembrane helix</keyword>
<feature type="transmembrane region" description="Helical" evidence="7">
    <location>
        <begin position="748"/>
        <end position="769"/>
    </location>
</feature>
<comment type="subcellular location">
    <subcellularLocation>
        <location evidence="1">Cell membrane</location>
        <topology evidence="1">Multi-pass membrane protein</topology>
    </subcellularLocation>
</comment>
<feature type="transmembrane region" description="Helical" evidence="7">
    <location>
        <begin position="712"/>
        <end position="736"/>
    </location>
</feature>
<evidence type="ECO:0000256" key="3">
    <source>
        <dbReference type="ARBA" id="ARBA00022692"/>
    </source>
</evidence>
<evidence type="ECO:0000256" key="5">
    <source>
        <dbReference type="ARBA" id="ARBA00023136"/>
    </source>
</evidence>
<dbReference type="EMBL" id="MARB01000010">
    <property type="protein sequence ID" value="ODJ87594.1"/>
    <property type="molecule type" value="Genomic_DNA"/>
</dbReference>
<dbReference type="PANTHER" id="PTHR33406:SF10">
    <property type="entry name" value="SSD DOMAIN-CONTAINING PROTEIN"/>
    <property type="match status" value="1"/>
</dbReference>
<keyword evidence="3 7" id="KW-0812">Transmembrane</keyword>
<protein>
    <submittedName>
        <fullName evidence="9">MMPL family protein</fullName>
    </submittedName>
</protein>
<keyword evidence="2" id="KW-1003">Cell membrane</keyword>
<organism evidence="9 10">
    <name type="scientific">Candidatus Thiodiazotropha endolucinida</name>
    <dbReference type="NCBI Taxonomy" id="1655433"/>
    <lineage>
        <taxon>Bacteria</taxon>
        <taxon>Pseudomonadati</taxon>
        <taxon>Pseudomonadota</taxon>
        <taxon>Gammaproteobacteria</taxon>
        <taxon>Chromatiales</taxon>
        <taxon>Sedimenticolaceae</taxon>
        <taxon>Candidatus Thiodiazotropha</taxon>
    </lineage>
</organism>
<proteinExistence type="predicted"/>
<evidence type="ECO:0000256" key="6">
    <source>
        <dbReference type="SAM" id="MobiDB-lite"/>
    </source>
</evidence>
<evidence type="ECO:0000256" key="1">
    <source>
        <dbReference type="ARBA" id="ARBA00004651"/>
    </source>
</evidence>
<evidence type="ECO:0000259" key="8">
    <source>
        <dbReference type="Pfam" id="PF03176"/>
    </source>
</evidence>
<feature type="transmembrane region" description="Helical" evidence="7">
    <location>
        <begin position="407"/>
        <end position="426"/>
    </location>
</feature>
<keyword evidence="10" id="KW-1185">Reference proteome</keyword>
<feature type="compositionally biased region" description="Basic and acidic residues" evidence="6">
    <location>
        <begin position="806"/>
        <end position="815"/>
    </location>
</feature>
<evidence type="ECO:0000256" key="7">
    <source>
        <dbReference type="SAM" id="Phobius"/>
    </source>
</evidence>
<dbReference type="AlphaFoldDB" id="A0A7Z1AG12"/>
<feature type="transmembrane region" description="Helical" evidence="7">
    <location>
        <begin position="229"/>
        <end position="245"/>
    </location>
</feature>
<accession>A0A7Z1AG12</accession>
<dbReference type="GO" id="GO:0005886">
    <property type="term" value="C:plasma membrane"/>
    <property type="evidence" value="ECO:0007669"/>
    <property type="project" value="UniProtKB-SubCell"/>
</dbReference>
<dbReference type="OrthoDB" id="5963930at2"/>
<dbReference type="Gene3D" id="1.20.1640.10">
    <property type="entry name" value="Multidrug efflux transporter AcrB transmembrane domain"/>
    <property type="match status" value="2"/>
</dbReference>
<dbReference type="Pfam" id="PF03176">
    <property type="entry name" value="MMPL"/>
    <property type="match status" value="2"/>
</dbReference>
<evidence type="ECO:0000256" key="2">
    <source>
        <dbReference type="ARBA" id="ARBA00022475"/>
    </source>
</evidence>
<feature type="domain" description="Membrane transport protein MMPL" evidence="8">
    <location>
        <begin position="556"/>
        <end position="767"/>
    </location>
</feature>
<feature type="transmembrane region" description="Helical" evidence="7">
    <location>
        <begin position="252"/>
        <end position="273"/>
    </location>
</feature>
<dbReference type="InterPro" id="IPR004869">
    <property type="entry name" value="MMPL_dom"/>
</dbReference>
<sequence>MNRFTARLHRIDGVIFSSPRVTLALILAVTLFFAFQIPGVRMASDFADLLPQQHPYIQLHNEIRDTFGGANNVIVAVQVTEGTIFSNETLQRIHRITQAVDSLYGINHNLVTSLTHRNTRKVWLNEEGTVKSAPHFDPSVAEYTDDELHKMRSDVIANRAVFGLLVAPDLKSALIRGTLNEGELNYEKVFEQLQAIRNKESVPGVTIYATGNPVLVGWVSSYTDQVVQIFLYTVLIMLLLLILYFRKLYGILLPALGIVLTTIWGLGTLSLLGYNLDPLMLVVPFLISARAMSHGIQLVERYYHDLQTYRDSKAAARSAFENLFRPGALGVISDAIGLLLISLGSVPINDKLAVYASLWALSVLVTVLIMVPVLLEILPAPRKTEISHNLMRRMLPMAAGRVTSPKGVSAILIGALLLYGIGGYFASRVQIGEAEPGSPLLYPEHDYNLSSKAVNQAFPGSEELYIIAHTEDKGGIKRPEVVKALADFEAYMLTDPELGAAKGLPDLIMAVNRITHYDDPRWLIVPEDSRVTGGLMFMYMMSSPIPGALLEFADTDEQRANLVFYYKDHQGTTIRRAIHMVKQWMNSSAAQVEGLTIKLAGGLIGVTAAINEAAYETNLLVIPLVLVLIFGSVTFFYWSFHAGWLMMLAMSFATILTYAYMGVSGIGINVNTVPIIAVGIGVGIDYSIYIMDRIRAEYGRLGDLRAAVKHAISTTGVAIGFTAITLIGGVVMWVFISDLRFQADAALLLIVMLILNAVAAMNLVPAWILKFKPKFIMQAAEDASGGNETKREVESPGETEASLIDNPRKIVGETR</sequence>
<reference evidence="9 10" key="1">
    <citation type="submission" date="2016-06" db="EMBL/GenBank/DDBJ databases">
        <title>Genome sequence of endosymbiont of Candidatus Endolucinida thiodiazotropha.</title>
        <authorList>
            <person name="Poehlein A."/>
            <person name="Koenig S."/>
            <person name="Heiden S.E."/>
            <person name="Thuermer A."/>
            <person name="Voget S."/>
            <person name="Daniel R."/>
            <person name="Markert S."/>
            <person name="Gros O."/>
            <person name="Schweder T."/>
        </authorList>
    </citation>
    <scope>NUCLEOTIDE SEQUENCE [LARGE SCALE GENOMIC DNA]</scope>
    <source>
        <strain evidence="9 10">COS</strain>
    </source>
</reference>
<name>A0A7Z1AG12_9GAMM</name>
<dbReference type="InterPro" id="IPR050545">
    <property type="entry name" value="Mycobact_MmpL"/>
</dbReference>
<dbReference type="PANTHER" id="PTHR33406">
    <property type="entry name" value="MEMBRANE PROTEIN MJ1562-RELATED"/>
    <property type="match status" value="1"/>
</dbReference>
<evidence type="ECO:0000256" key="4">
    <source>
        <dbReference type="ARBA" id="ARBA00022989"/>
    </source>
</evidence>
<dbReference type="Proteomes" id="UP000094769">
    <property type="component" value="Unassembled WGS sequence"/>
</dbReference>
<dbReference type="RefSeq" id="WP_069124621.1">
    <property type="nucleotide sequence ID" value="NZ_MARB01000010.1"/>
</dbReference>
<feature type="transmembrane region" description="Helical" evidence="7">
    <location>
        <begin position="352"/>
        <end position="375"/>
    </location>
</feature>
<feature type="transmembrane region" description="Helical" evidence="7">
    <location>
        <begin position="323"/>
        <end position="346"/>
    </location>
</feature>
<evidence type="ECO:0000313" key="9">
    <source>
        <dbReference type="EMBL" id="ODJ87594.1"/>
    </source>
</evidence>
<feature type="transmembrane region" description="Helical" evidence="7">
    <location>
        <begin position="619"/>
        <end position="637"/>
    </location>
</feature>